<dbReference type="GO" id="GO:0006508">
    <property type="term" value="P:proteolysis"/>
    <property type="evidence" value="ECO:0007669"/>
    <property type="project" value="UniProtKB-KW"/>
</dbReference>
<keyword evidence="3" id="KW-1133">Transmembrane helix</keyword>
<feature type="region of interest" description="Disordered" evidence="2">
    <location>
        <begin position="40"/>
        <end position="80"/>
    </location>
</feature>
<feature type="compositionally biased region" description="Pro residues" evidence="2">
    <location>
        <begin position="47"/>
        <end position="69"/>
    </location>
</feature>
<dbReference type="PANTHER" id="PTHR43019">
    <property type="entry name" value="SERINE ENDOPROTEASE DEGS"/>
    <property type="match status" value="1"/>
</dbReference>
<keyword evidence="4" id="KW-0378">Hydrolase</keyword>
<dbReference type="SUPFAM" id="SSF50494">
    <property type="entry name" value="Trypsin-like serine proteases"/>
    <property type="match status" value="1"/>
</dbReference>
<keyword evidence="4" id="KW-0645">Protease</keyword>
<dbReference type="InterPro" id="IPR009003">
    <property type="entry name" value="Peptidase_S1_PA"/>
</dbReference>
<dbReference type="Pfam" id="PF13365">
    <property type="entry name" value="Trypsin_2"/>
    <property type="match status" value="1"/>
</dbReference>
<feature type="coiled-coil region" evidence="1">
    <location>
        <begin position="414"/>
        <end position="441"/>
    </location>
</feature>
<sequence>MPINIRCRCGRCTPVESVASGTRPTCPACGRVLVAAPRAPATAPTAAPGPMPAAGRPTPPPPSPPPLPAAPSREGKPRRLAPGRRGILAAVGAVGGLAALLAVVLMWRGSDGREAAAAPRLVAGAVPGVPPSIGPALEPARAAAGPAGRPAAAPVAAPEARPLSTREIVERTEASVALIKGKGGSGSGFLIGPGTVATNSHVIRREMIRNLEVYFPSAAGADKGPHRAALRYEDPRRDLAILAIESGLPAIPIARSHRFARGEDVTIIGSPGLGHGQLLLQNAVCKGVLSSETDIDGMHYYQLSAAVNPGNSGGPAMNSAGEVIGIVTLKSSTEEAIGFCIPIGDVAAALRGLGGPGGAGDEAAAARKHGVAAVYHGLHRFCEVHAKALNLYLQGMADAMQQGRPATDGFRAAREAIGGDLRQVEEDADDLKAELDRLGGDAAPGGAGRALRGLWDAYSDMKRLIDRPQGTFEGFRTRAFQAKDRFARASGSVEGELGLSPDD</sequence>
<feature type="region of interest" description="Disordered" evidence="2">
    <location>
        <begin position="140"/>
        <end position="159"/>
    </location>
</feature>
<proteinExistence type="predicted"/>
<dbReference type="AlphaFoldDB" id="A0A5B9VUJ6"/>
<accession>A0A5B9VUJ6</accession>
<dbReference type="Proteomes" id="UP000324233">
    <property type="component" value="Chromosome"/>
</dbReference>
<evidence type="ECO:0000256" key="1">
    <source>
        <dbReference type="SAM" id="Coils"/>
    </source>
</evidence>
<evidence type="ECO:0000256" key="2">
    <source>
        <dbReference type="SAM" id="MobiDB-lite"/>
    </source>
</evidence>
<organism evidence="4 5">
    <name type="scientific">Aquisphaera giovannonii</name>
    <dbReference type="NCBI Taxonomy" id="406548"/>
    <lineage>
        <taxon>Bacteria</taxon>
        <taxon>Pseudomonadati</taxon>
        <taxon>Planctomycetota</taxon>
        <taxon>Planctomycetia</taxon>
        <taxon>Isosphaerales</taxon>
        <taxon>Isosphaeraceae</taxon>
        <taxon>Aquisphaera</taxon>
    </lineage>
</organism>
<dbReference type="InterPro" id="IPR028301">
    <property type="entry name" value="V8_his_AS"/>
</dbReference>
<dbReference type="KEGG" id="agv:OJF2_00020"/>
<dbReference type="Gene3D" id="2.40.10.120">
    <property type="match status" value="1"/>
</dbReference>
<dbReference type="PANTHER" id="PTHR43019:SF23">
    <property type="entry name" value="PROTEASE DO-LIKE 5, CHLOROPLASTIC"/>
    <property type="match status" value="1"/>
</dbReference>
<evidence type="ECO:0000313" key="5">
    <source>
        <dbReference type="Proteomes" id="UP000324233"/>
    </source>
</evidence>
<dbReference type="PROSITE" id="PS00672">
    <property type="entry name" value="V8_HIS"/>
    <property type="match status" value="1"/>
</dbReference>
<keyword evidence="3" id="KW-0472">Membrane</keyword>
<gene>
    <name evidence="4" type="primary">htrA_1</name>
    <name evidence="4" type="ORF">OJF2_00020</name>
</gene>
<reference evidence="4 5" key="1">
    <citation type="submission" date="2019-08" db="EMBL/GenBank/DDBJ databases">
        <title>Deep-cultivation of Planctomycetes and their phenomic and genomic characterization uncovers novel biology.</title>
        <authorList>
            <person name="Wiegand S."/>
            <person name="Jogler M."/>
            <person name="Boedeker C."/>
            <person name="Pinto D."/>
            <person name="Vollmers J."/>
            <person name="Rivas-Marin E."/>
            <person name="Kohn T."/>
            <person name="Peeters S.H."/>
            <person name="Heuer A."/>
            <person name="Rast P."/>
            <person name="Oberbeckmann S."/>
            <person name="Bunk B."/>
            <person name="Jeske O."/>
            <person name="Meyerdierks A."/>
            <person name="Storesund J.E."/>
            <person name="Kallscheuer N."/>
            <person name="Luecker S."/>
            <person name="Lage O.M."/>
            <person name="Pohl T."/>
            <person name="Merkel B.J."/>
            <person name="Hornburger P."/>
            <person name="Mueller R.-W."/>
            <person name="Bruemmer F."/>
            <person name="Labrenz M."/>
            <person name="Spormann A.M."/>
            <person name="Op den Camp H."/>
            <person name="Overmann J."/>
            <person name="Amann R."/>
            <person name="Jetten M.S.M."/>
            <person name="Mascher T."/>
            <person name="Medema M.H."/>
            <person name="Devos D.P."/>
            <person name="Kaster A.-K."/>
            <person name="Ovreas L."/>
            <person name="Rohde M."/>
            <person name="Galperin M.Y."/>
            <person name="Jogler C."/>
        </authorList>
    </citation>
    <scope>NUCLEOTIDE SEQUENCE [LARGE SCALE GENOMIC DNA]</scope>
    <source>
        <strain evidence="4 5">OJF2</strain>
    </source>
</reference>
<dbReference type="EMBL" id="CP042997">
    <property type="protein sequence ID" value="QEH31537.1"/>
    <property type="molecule type" value="Genomic_DNA"/>
</dbReference>
<protein>
    <submittedName>
        <fullName evidence="4">Serine protease HtrA</fullName>
    </submittedName>
</protein>
<evidence type="ECO:0000313" key="4">
    <source>
        <dbReference type="EMBL" id="QEH31537.1"/>
    </source>
</evidence>
<keyword evidence="5" id="KW-1185">Reference proteome</keyword>
<name>A0A5B9VUJ6_9BACT</name>
<evidence type="ECO:0000256" key="3">
    <source>
        <dbReference type="SAM" id="Phobius"/>
    </source>
</evidence>
<dbReference type="InterPro" id="IPR001940">
    <property type="entry name" value="Peptidase_S1C"/>
</dbReference>
<dbReference type="GO" id="GO:0004252">
    <property type="term" value="F:serine-type endopeptidase activity"/>
    <property type="evidence" value="ECO:0007669"/>
    <property type="project" value="InterPro"/>
</dbReference>
<keyword evidence="1" id="KW-0175">Coiled coil</keyword>
<keyword evidence="3" id="KW-0812">Transmembrane</keyword>
<dbReference type="PRINTS" id="PR00834">
    <property type="entry name" value="PROTEASES2C"/>
</dbReference>
<dbReference type="OrthoDB" id="292254at2"/>
<feature type="transmembrane region" description="Helical" evidence="3">
    <location>
        <begin position="86"/>
        <end position="107"/>
    </location>
</feature>